<dbReference type="InterPro" id="IPR050438">
    <property type="entry name" value="LMW_PTPase"/>
</dbReference>
<gene>
    <name evidence="4" type="ORF">QTP81_03350</name>
</gene>
<dbReference type="EC" id="3.1.3.48" evidence="1"/>
<dbReference type="Proteomes" id="UP001234343">
    <property type="component" value="Unassembled WGS sequence"/>
</dbReference>
<dbReference type="Gene3D" id="3.40.50.2300">
    <property type="match status" value="1"/>
</dbReference>
<comment type="catalytic activity">
    <reaction evidence="2">
        <text>O-phospho-L-tyrosyl-[protein] + H2O = L-tyrosyl-[protein] + phosphate</text>
        <dbReference type="Rhea" id="RHEA:10684"/>
        <dbReference type="Rhea" id="RHEA-COMP:10136"/>
        <dbReference type="Rhea" id="RHEA-COMP:20101"/>
        <dbReference type="ChEBI" id="CHEBI:15377"/>
        <dbReference type="ChEBI" id="CHEBI:43474"/>
        <dbReference type="ChEBI" id="CHEBI:46858"/>
        <dbReference type="ChEBI" id="CHEBI:61978"/>
        <dbReference type="EC" id="3.1.3.48"/>
    </reaction>
</comment>
<dbReference type="EMBL" id="JAUCBP010000002">
    <property type="protein sequence ID" value="MDM7859643.1"/>
    <property type="molecule type" value="Genomic_DNA"/>
</dbReference>
<dbReference type="InterPro" id="IPR036196">
    <property type="entry name" value="Ptyr_pPase_sf"/>
</dbReference>
<evidence type="ECO:0000313" key="5">
    <source>
        <dbReference type="Proteomes" id="UP001234343"/>
    </source>
</evidence>
<sequence>MSIFGWVANEFGSKQGLLRRVKFDLAYLLGAYRNASPSKLTAFNRLVFICSGNICRSPYGEAISRALGFPTVSYGLHCRGGDPAFAKTLDFAQRMEVEVSNHRSQNIEDYRPEGKDLLVVMEPRHLSELEEMFPQTQKILIGLVSPMRTAYLHDPYNTNQYFFDKCLENIAIATQRLIESDNATR</sequence>
<dbReference type="RefSeq" id="WP_289363723.1">
    <property type="nucleotide sequence ID" value="NZ_JAUCBP010000002.1"/>
</dbReference>
<evidence type="ECO:0000256" key="2">
    <source>
        <dbReference type="ARBA" id="ARBA00051722"/>
    </source>
</evidence>
<dbReference type="SMART" id="SM00226">
    <property type="entry name" value="LMWPc"/>
    <property type="match status" value="1"/>
</dbReference>
<evidence type="ECO:0000259" key="3">
    <source>
        <dbReference type="SMART" id="SM00226"/>
    </source>
</evidence>
<keyword evidence="5" id="KW-1185">Reference proteome</keyword>
<protein>
    <recommendedName>
        <fullName evidence="1">protein-tyrosine-phosphatase</fullName>
        <ecNumber evidence="1">3.1.3.48</ecNumber>
    </recommendedName>
</protein>
<evidence type="ECO:0000313" key="4">
    <source>
        <dbReference type="EMBL" id="MDM7859643.1"/>
    </source>
</evidence>
<dbReference type="SUPFAM" id="SSF52788">
    <property type="entry name" value="Phosphotyrosine protein phosphatases I"/>
    <property type="match status" value="1"/>
</dbReference>
<organism evidence="4 5">
    <name type="scientific">Alteromonas arenosi</name>
    <dbReference type="NCBI Taxonomy" id="3055817"/>
    <lineage>
        <taxon>Bacteria</taxon>
        <taxon>Pseudomonadati</taxon>
        <taxon>Pseudomonadota</taxon>
        <taxon>Gammaproteobacteria</taxon>
        <taxon>Alteromonadales</taxon>
        <taxon>Alteromonadaceae</taxon>
        <taxon>Alteromonas/Salinimonas group</taxon>
        <taxon>Alteromonas</taxon>
    </lineage>
</organism>
<reference evidence="4 5" key="1">
    <citation type="submission" date="2023-06" db="EMBL/GenBank/DDBJ databases">
        <title>Alteromonas sp. ASW11-36 isolated from intertidal sand.</title>
        <authorList>
            <person name="Li Y."/>
        </authorList>
    </citation>
    <scope>NUCLEOTIDE SEQUENCE [LARGE SCALE GENOMIC DNA]</scope>
    <source>
        <strain evidence="4 5">ASW11-36</strain>
    </source>
</reference>
<dbReference type="PANTHER" id="PTHR11717:SF31">
    <property type="entry name" value="LOW MOLECULAR WEIGHT PROTEIN-TYROSINE-PHOSPHATASE ETP-RELATED"/>
    <property type="match status" value="1"/>
</dbReference>
<dbReference type="PANTHER" id="PTHR11717">
    <property type="entry name" value="LOW MOLECULAR WEIGHT PROTEIN TYROSINE PHOSPHATASE"/>
    <property type="match status" value="1"/>
</dbReference>
<dbReference type="Pfam" id="PF01451">
    <property type="entry name" value="LMWPc"/>
    <property type="match status" value="1"/>
</dbReference>
<comment type="caution">
    <text evidence="4">The sequence shown here is derived from an EMBL/GenBank/DDBJ whole genome shotgun (WGS) entry which is preliminary data.</text>
</comment>
<accession>A0ABT7STX5</accession>
<dbReference type="InterPro" id="IPR023485">
    <property type="entry name" value="Ptyr_pPase"/>
</dbReference>
<proteinExistence type="predicted"/>
<feature type="domain" description="Phosphotyrosine protein phosphatase I" evidence="3">
    <location>
        <begin position="44"/>
        <end position="180"/>
    </location>
</feature>
<name>A0ABT7STX5_9ALTE</name>
<evidence type="ECO:0000256" key="1">
    <source>
        <dbReference type="ARBA" id="ARBA00013064"/>
    </source>
</evidence>